<feature type="compositionally biased region" description="Basic residues" evidence="2">
    <location>
        <begin position="24"/>
        <end position="35"/>
    </location>
</feature>
<dbReference type="PANTHER" id="PTHR42928">
    <property type="entry name" value="TRICARBOXYLATE-BINDING PROTEIN"/>
    <property type="match status" value="1"/>
</dbReference>
<keyword evidence="5" id="KW-1185">Reference proteome</keyword>
<dbReference type="Gene3D" id="3.40.190.150">
    <property type="entry name" value="Bordetella uptake gene, domain 1"/>
    <property type="match status" value="1"/>
</dbReference>
<organism evidence="4 5">
    <name type="scientific">Achromobacter pulmonis</name>
    <dbReference type="NCBI Taxonomy" id="1389932"/>
    <lineage>
        <taxon>Bacteria</taxon>
        <taxon>Pseudomonadati</taxon>
        <taxon>Pseudomonadota</taxon>
        <taxon>Betaproteobacteria</taxon>
        <taxon>Burkholderiales</taxon>
        <taxon>Alcaligenaceae</taxon>
        <taxon>Achromobacter</taxon>
    </lineage>
</organism>
<evidence type="ECO:0000256" key="2">
    <source>
        <dbReference type="SAM" id="MobiDB-lite"/>
    </source>
</evidence>
<feature type="transmembrane region" description="Helical" evidence="3">
    <location>
        <begin position="88"/>
        <end position="107"/>
    </location>
</feature>
<reference evidence="4 5" key="1">
    <citation type="submission" date="2018-01" db="EMBL/GenBank/DDBJ databases">
        <title>The draft genome of an aniline degradation strain ANB-1.</title>
        <authorList>
            <person name="Zhang L."/>
            <person name="Jiang J."/>
        </authorList>
    </citation>
    <scope>NUCLEOTIDE SEQUENCE [LARGE SCALE GENOMIC DNA]</scope>
    <source>
        <strain evidence="4 5">ANB-1</strain>
    </source>
</reference>
<dbReference type="AlphaFoldDB" id="A0A2N8KH04"/>
<dbReference type="Gene3D" id="3.40.190.10">
    <property type="entry name" value="Periplasmic binding protein-like II"/>
    <property type="match status" value="1"/>
</dbReference>
<gene>
    <name evidence="4" type="ORF">C1I89_16995</name>
</gene>
<keyword evidence="3" id="KW-0812">Transmembrane</keyword>
<dbReference type="CDD" id="cd07012">
    <property type="entry name" value="PBP2_Bug_TTT"/>
    <property type="match status" value="1"/>
</dbReference>
<dbReference type="PANTHER" id="PTHR42928:SF5">
    <property type="entry name" value="BLR1237 PROTEIN"/>
    <property type="match status" value="1"/>
</dbReference>
<comment type="caution">
    <text evidence="4">The sequence shown here is derived from an EMBL/GenBank/DDBJ whole genome shotgun (WGS) entry which is preliminary data.</text>
</comment>
<accession>A0A2N8KH04</accession>
<dbReference type="EMBL" id="POQS01000004">
    <property type="protein sequence ID" value="PND32731.1"/>
    <property type="molecule type" value="Genomic_DNA"/>
</dbReference>
<comment type="similarity">
    <text evidence="1">Belongs to the UPF0065 (bug) family.</text>
</comment>
<evidence type="ECO:0000313" key="5">
    <source>
        <dbReference type="Proteomes" id="UP000235994"/>
    </source>
</evidence>
<protein>
    <submittedName>
        <fullName evidence="4">Tripartite tricarboxylate transporter substrate binding protein</fullName>
    </submittedName>
</protein>
<proteinExistence type="inferred from homology"/>
<sequence>MRAVGRLLRPQPAVAALPRADRRLARRPGAGRRQRHPDGPAGPGHRRQFAPADDGPQQRRTRRHAGRVDPGHQQRFHMNRRPTMKISAIARLMAAAALLAGAAAAHAEAAYPDRPIRMIIPYAPGGSLDPIGRVLGEELSRRLRQPVVVENVAGAGGMLGANRVAKANPDGYTLLIGITSNVSLAPLVTPQAQYQAADFDAISMVGTSGLVLVARPDLPVSDLAGALALARQKPGSLSYGIPGTGSLYHLAMEALKSDTGTDIVAVPYKGAGQASIDLMGGQIDLALLGLPAMLPHIANHKMKALAVMSRNRDVGDKNIPSASETAGLEGIDYDIWTGVFAPKGTPEPVRQRLHQEIQAILQSPEVIEGYRKMGVEVAPPQTLAQFSAFIAGQTDKLKSDIGRTRFNPGS</sequence>
<evidence type="ECO:0000256" key="3">
    <source>
        <dbReference type="SAM" id="Phobius"/>
    </source>
</evidence>
<dbReference type="Pfam" id="PF03401">
    <property type="entry name" value="TctC"/>
    <property type="match status" value="1"/>
</dbReference>
<evidence type="ECO:0000313" key="4">
    <source>
        <dbReference type="EMBL" id="PND32731.1"/>
    </source>
</evidence>
<keyword evidence="3" id="KW-1133">Transmembrane helix</keyword>
<dbReference type="SUPFAM" id="SSF53850">
    <property type="entry name" value="Periplasmic binding protein-like II"/>
    <property type="match status" value="1"/>
</dbReference>
<dbReference type="Proteomes" id="UP000235994">
    <property type="component" value="Unassembled WGS sequence"/>
</dbReference>
<name>A0A2N8KH04_9BURK</name>
<feature type="region of interest" description="Disordered" evidence="2">
    <location>
        <begin position="1"/>
        <end position="79"/>
    </location>
</feature>
<dbReference type="InterPro" id="IPR042100">
    <property type="entry name" value="Bug_dom1"/>
</dbReference>
<keyword evidence="3" id="KW-0472">Membrane</keyword>
<dbReference type="InterPro" id="IPR005064">
    <property type="entry name" value="BUG"/>
</dbReference>
<evidence type="ECO:0000256" key="1">
    <source>
        <dbReference type="ARBA" id="ARBA00006987"/>
    </source>
</evidence>